<evidence type="ECO:0000313" key="3">
    <source>
        <dbReference type="Proteomes" id="UP000199666"/>
    </source>
</evidence>
<keyword evidence="1" id="KW-0472">Membrane</keyword>
<feature type="transmembrane region" description="Helical" evidence="1">
    <location>
        <begin position="48"/>
        <end position="69"/>
    </location>
</feature>
<evidence type="ECO:0000256" key="1">
    <source>
        <dbReference type="SAM" id="Phobius"/>
    </source>
</evidence>
<keyword evidence="3" id="KW-1185">Reference proteome</keyword>
<dbReference type="AlphaFoldDB" id="A0A1I2VMW5"/>
<name>A0A1I2VMW5_9SPHI</name>
<dbReference type="OrthoDB" id="1122768at2"/>
<sequence length="184" mass="20643">MEQQLAEEQIKPNKLAFQVAISFAIYIIILTVVMRVLGIDAQATDVPWYQTALVVLLSWVTYIYAIFYAQKKHKDDLGGFMSYGRGFSTGFKVAAYAGLFIGILMFIYYKFIDAAGLQQMIDTAITNANGDEQKIKGIEMMADYMIYFTAFGAAIMYAIVGLLISLITAAFLKKDRPLHQDDQV</sequence>
<dbReference type="EMBL" id="FOPP01000003">
    <property type="protein sequence ID" value="SFG89597.1"/>
    <property type="molecule type" value="Genomic_DNA"/>
</dbReference>
<protein>
    <recommendedName>
        <fullName evidence="4">DUF4199 domain-containing protein</fullName>
    </recommendedName>
</protein>
<proteinExistence type="predicted"/>
<evidence type="ECO:0000313" key="2">
    <source>
        <dbReference type="EMBL" id="SFG89597.1"/>
    </source>
</evidence>
<keyword evidence="1" id="KW-1133">Transmembrane helix</keyword>
<feature type="transmembrane region" description="Helical" evidence="1">
    <location>
        <begin position="90"/>
        <end position="109"/>
    </location>
</feature>
<feature type="transmembrane region" description="Helical" evidence="1">
    <location>
        <begin position="15"/>
        <end position="36"/>
    </location>
</feature>
<dbReference type="RefSeq" id="WP_090992613.1">
    <property type="nucleotide sequence ID" value="NZ_FOPP01000003.1"/>
</dbReference>
<feature type="transmembrane region" description="Helical" evidence="1">
    <location>
        <begin position="144"/>
        <end position="172"/>
    </location>
</feature>
<dbReference type="InterPro" id="IPR025250">
    <property type="entry name" value="DUF4199"/>
</dbReference>
<dbReference type="Pfam" id="PF13858">
    <property type="entry name" value="DUF4199"/>
    <property type="match status" value="1"/>
</dbReference>
<evidence type="ECO:0008006" key="4">
    <source>
        <dbReference type="Google" id="ProtNLM"/>
    </source>
</evidence>
<reference evidence="2 3" key="1">
    <citation type="submission" date="2016-10" db="EMBL/GenBank/DDBJ databases">
        <authorList>
            <person name="de Groot N.N."/>
        </authorList>
    </citation>
    <scope>NUCLEOTIDE SEQUENCE [LARGE SCALE GENOMIC DNA]</scope>
    <source>
        <strain evidence="2 3">DSM 18684</strain>
    </source>
</reference>
<dbReference type="Proteomes" id="UP000199666">
    <property type="component" value="Unassembled WGS sequence"/>
</dbReference>
<dbReference type="STRING" id="414048.SAMN04489864_10389"/>
<gene>
    <name evidence="2" type="ORF">SAMN04489864_10389</name>
</gene>
<keyword evidence="1" id="KW-0812">Transmembrane</keyword>
<organism evidence="2 3">
    <name type="scientific">Pedobacter insulae</name>
    <dbReference type="NCBI Taxonomy" id="414048"/>
    <lineage>
        <taxon>Bacteria</taxon>
        <taxon>Pseudomonadati</taxon>
        <taxon>Bacteroidota</taxon>
        <taxon>Sphingobacteriia</taxon>
        <taxon>Sphingobacteriales</taxon>
        <taxon>Sphingobacteriaceae</taxon>
        <taxon>Pedobacter</taxon>
    </lineage>
</organism>
<accession>A0A1I2VMW5</accession>